<proteinExistence type="predicted"/>
<accession>A0A9E4N3F6</accession>
<dbReference type="Proteomes" id="UP000886667">
    <property type="component" value="Unassembled WGS sequence"/>
</dbReference>
<name>A0A9E4N3F6_9GAMM</name>
<sequence length="98" mass="9618">MEKIARIGDSIATGHGCDATSTIAGGSSNVFAEGVGVSRQGDAIAPHTIEAGDQCVPHTAVINSGSSTVFANGIPLARVDDSADAGKITSGASKTFSG</sequence>
<dbReference type="AlphaFoldDB" id="A0A9E4N3F6"/>
<dbReference type="Gene3D" id="2.60.200.60">
    <property type="match status" value="1"/>
</dbReference>
<comment type="caution">
    <text evidence="1">The sequence shown here is derived from an EMBL/GenBank/DDBJ whole genome shotgun (WGS) entry which is preliminary data.</text>
</comment>
<reference evidence="1" key="1">
    <citation type="journal article" date="2021" name="Proc. Natl. Acad. Sci. U.S.A.">
        <title>Global biogeography of chemosynthetic symbionts reveals both localized and globally distributed symbiont groups. .</title>
        <authorList>
            <person name="Osvatic J.T."/>
            <person name="Wilkins L.G.E."/>
            <person name="Leibrecht L."/>
            <person name="Leray M."/>
            <person name="Zauner S."/>
            <person name="Polzin J."/>
            <person name="Camacho Y."/>
            <person name="Gros O."/>
            <person name="van Gils J.A."/>
            <person name="Eisen J.A."/>
            <person name="Petersen J.M."/>
            <person name="Yuen B."/>
        </authorList>
    </citation>
    <scope>NUCLEOTIDE SEQUENCE</scope>
    <source>
        <strain evidence="1">MAGclacostrist064TRANS</strain>
    </source>
</reference>
<protein>
    <submittedName>
        <fullName evidence="1">PaaR repeat-containing protein</fullName>
    </submittedName>
</protein>
<gene>
    <name evidence="1" type="ORF">JAZ07_00470</name>
</gene>
<evidence type="ECO:0000313" key="1">
    <source>
        <dbReference type="EMBL" id="MCG7944798.1"/>
    </source>
</evidence>
<organism evidence="1 2">
    <name type="scientific">Candidatus Thiodiazotropha taylori</name>
    <dbReference type="NCBI Taxonomy" id="2792791"/>
    <lineage>
        <taxon>Bacteria</taxon>
        <taxon>Pseudomonadati</taxon>
        <taxon>Pseudomonadota</taxon>
        <taxon>Gammaproteobacteria</taxon>
        <taxon>Chromatiales</taxon>
        <taxon>Sedimenticolaceae</taxon>
        <taxon>Candidatus Thiodiazotropha</taxon>
    </lineage>
</organism>
<evidence type="ECO:0000313" key="2">
    <source>
        <dbReference type="Proteomes" id="UP000886667"/>
    </source>
</evidence>
<dbReference type="EMBL" id="JAEPCM010000016">
    <property type="protein sequence ID" value="MCG7944798.1"/>
    <property type="molecule type" value="Genomic_DNA"/>
</dbReference>